<evidence type="ECO:0000313" key="2">
    <source>
        <dbReference type="Proteomes" id="UP000765507"/>
    </source>
</evidence>
<protein>
    <submittedName>
        <fullName evidence="1">StAR-related lipid transfer protein 13-like</fullName>
    </submittedName>
</protein>
<keyword evidence="2" id="KW-1185">Reference proteome</keyword>
<comment type="caution">
    <text evidence="1">The sequence shown here is derived from an EMBL/GenBank/DDBJ whole genome shotgun (WGS) entry which is preliminary data.</text>
</comment>
<proteinExistence type="predicted"/>
<reference evidence="1 2" key="1">
    <citation type="journal article" date="2020" name="G3 (Bethesda)">
        <title>Draft Genome of the Common Snapping Turtle, Chelydra serpentina, a Model for Phenotypic Plasticity in Reptiles.</title>
        <authorList>
            <person name="Das D."/>
            <person name="Singh S.K."/>
            <person name="Bierstedt J."/>
            <person name="Erickson A."/>
            <person name="Galli G.L.J."/>
            <person name="Crossley D.A. 2nd"/>
            <person name="Rhen T."/>
        </authorList>
    </citation>
    <scope>NUCLEOTIDE SEQUENCE [LARGE SCALE GENOMIC DNA]</scope>
    <source>
        <strain evidence="1">KW</strain>
    </source>
</reference>
<dbReference type="EMBL" id="JAHGAV010000267">
    <property type="protein sequence ID" value="KAG6927238.1"/>
    <property type="molecule type" value="Genomic_DNA"/>
</dbReference>
<evidence type="ECO:0000313" key="1">
    <source>
        <dbReference type="EMBL" id="KAG6927238.1"/>
    </source>
</evidence>
<dbReference type="AlphaFoldDB" id="A0A8T1SEI7"/>
<dbReference type="Proteomes" id="UP000765507">
    <property type="component" value="Unassembled WGS sequence"/>
</dbReference>
<gene>
    <name evidence="1" type="ORF">G0U57_010166</name>
</gene>
<organism evidence="1 2">
    <name type="scientific">Chelydra serpentina</name>
    <name type="common">Snapping turtle</name>
    <name type="synonym">Testudo serpentina</name>
    <dbReference type="NCBI Taxonomy" id="8475"/>
    <lineage>
        <taxon>Eukaryota</taxon>
        <taxon>Metazoa</taxon>
        <taxon>Chordata</taxon>
        <taxon>Craniata</taxon>
        <taxon>Vertebrata</taxon>
        <taxon>Euteleostomi</taxon>
        <taxon>Archelosauria</taxon>
        <taxon>Testudinata</taxon>
        <taxon>Testudines</taxon>
        <taxon>Cryptodira</taxon>
        <taxon>Durocryptodira</taxon>
        <taxon>Americhelydia</taxon>
        <taxon>Chelydroidea</taxon>
        <taxon>Chelydridae</taxon>
        <taxon>Chelydra</taxon>
    </lineage>
</organism>
<sequence>MKSTGMEAKISEKEQVSPYFIYATSLGTSEESKNAKYETKVEECDCHHEFHNVLLESDLSSSSMSQLVSYTETSLEPSRVTGHVTAAAEPEVKHLCGKLLYSSGHKPKDCPTHLPSHEAFPSALLPRESSAEKSERVQEIRVITHKPSAITFSDFEFLSHSANSKLHICEVRDTEASSSEEEEEGDDDNDVFTELPLYGAFYNGLYKRTILLGKTDKCGHTRSQYVCHLDSCNDHTGKKLNDHEKEEKQMDMVVR</sequence>
<dbReference type="OrthoDB" id="9393938at2759"/>
<name>A0A8T1SEI7_CHESE</name>
<accession>A0A8T1SEI7</accession>